<proteinExistence type="predicted"/>
<evidence type="ECO:0000313" key="10">
    <source>
        <dbReference type="Proteomes" id="UP000229317"/>
    </source>
</evidence>
<evidence type="ECO:0000256" key="3">
    <source>
        <dbReference type="ARBA" id="ARBA00022741"/>
    </source>
</evidence>
<sequence>GTGQSMSINGLNPSTTYYFAIETIDEAGNVSGLSNIATATTLVSTDTTAPSTITNLSVSNPTQSSAVLSWTSPGDDGASGIATSYDIRYSTSNITSDNWAGATQVSGEPAPQVAGTSQSLTIGSLSPSTTYYFAIRATDNAGNVSALSNIASITTLSSQTSTAIPSATLTFSLKVKPQTLNLGSQGNWVTVYLMLSGDAKANNIDMGSLLLNNSLKPDSNFVGIDRNCNITISQNSSGLLLKFSRTGVQNLIGSANGSFILYLTGNIDGQSFVASGAINAVSSGSTNSSGSCCDCTKICNCQNDGFNFPFFGKLGHMKIKSCKD</sequence>
<reference evidence="9 10" key="1">
    <citation type="submission" date="2017-09" db="EMBL/GenBank/DDBJ databases">
        <title>Depth-based differentiation of microbial function through sediment-hosted aquifers and enrichment of novel symbionts in the deep terrestrial subsurface.</title>
        <authorList>
            <person name="Probst A.J."/>
            <person name="Ladd B."/>
            <person name="Jarett J.K."/>
            <person name="Geller-Mcgrath D.E."/>
            <person name="Sieber C.M."/>
            <person name="Emerson J.B."/>
            <person name="Anantharaman K."/>
            <person name="Thomas B.C."/>
            <person name="Malmstrom R."/>
            <person name="Stieglmeier M."/>
            <person name="Klingl A."/>
            <person name="Woyke T."/>
            <person name="Ryan C.M."/>
            <person name="Banfield J.F."/>
        </authorList>
    </citation>
    <scope>NUCLEOTIDE SEQUENCE [LARGE SCALE GENOMIC DNA]</scope>
    <source>
        <strain evidence="9">CG11_big_fil_rev_8_21_14_0_20_40_15</strain>
    </source>
</reference>
<feature type="non-terminal residue" evidence="9">
    <location>
        <position position="1"/>
    </location>
</feature>
<dbReference type="InterPro" id="IPR050449">
    <property type="entry name" value="Ephrin_rcpt_TKs"/>
</dbReference>
<evidence type="ECO:0000256" key="1">
    <source>
        <dbReference type="ARBA" id="ARBA00004167"/>
    </source>
</evidence>
<evidence type="ECO:0000256" key="6">
    <source>
        <dbReference type="ARBA" id="ARBA00023136"/>
    </source>
</evidence>
<dbReference type="SUPFAM" id="SSF49265">
    <property type="entry name" value="Fibronectin type III"/>
    <property type="match status" value="1"/>
</dbReference>
<dbReference type="CDD" id="cd00063">
    <property type="entry name" value="FN3"/>
    <property type="match status" value="1"/>
</dbReference>
<dbReference type="SMART" id="SM00060">
    <property type="entry name" value="FN3"/>
    <property type="match status" value="1"/>
</dbReference>
<evidence type="ECO:0000256" key="7">
    <source>
        <dbReference type="ARBA" id="ARBA00023170"/>
    </source>
</evidence>
<dbReference type="PANTHER" id="PTHR46877:SF14">
    <property type="entry name" value="RECEPTOR PROTEIN-TYROSINE KINASE"/>
    <property type="match status" value="1"/>
</dbReference>
<evidence type="ECO:0000256" key="2">
    <source>
        <dbReference type="ARBA" id="ARBA00022692"/>
    </source>
</evidence>
<keyword evidence="3" id="KW-0547">Nucleotide-binding</keyword>
<comment type="caution">
    <text evidence="9">The sequence shown here is derived from an EMBL/GenBank/DDBJ whole genome shotgun (WGS) entry which is preliminary data.</text>
</comment>
<dbReference type="AlphaFoldDB" id="A0A2H0KS59"/>
<dbReference type="EMBL" id="PCVO01000058">
    <property type="protein sequence ID" value="PIQ74937.1"/>
    <property type="molecule type" value="Genomic_DNA"/>
</dbReference>
<dbReference type="InterPro" id="IPR003961">
    <property type="entry name" value="FN3_dom"/>
</dbReference>
<feature type="domain" description="Fibronectin type-III" evidence="8">
    <location>
        <begin position="1"/>
        <end position="44"/>
    </location>
</feature>
<name>A0A2H0KS59_9BACT</name>
<comment type="subcellular location">
    <subcellularLocation>
        <location evidence="1">Membrane</location>
        <topology evidence="1">Single-pass membrane protein</topology>
    </subcellularLocation>
</comment>
<accession>A0A2H0KS59</accession>
<keyword evidence="7" id="KW-0675">Receptor</keyword>
<dbReference type="GO" id="GO:0005886">
    <property type="term" value="C:plasma membrane"/>
    <property type="evidence" value="ECO:0007669"/>
    <property type="project" value="TreeGrafter"/>
</dbReference>
<gene>
    <name evidence="9" type="ORF">COV84_03780</name>
</gene>
<dbReference type="Pfam" id="PF00041">
    <property type="entry name" value="fn3"/>
    <property type="match status" value="1"/>
</dbReference>
<dbReference type="Proteomes" id="UP000229317">
    <property type="component" value="Unassembled WGS sequence"/>
</dbReference>
<evidence type="ECO:0000256" key="5">
    <source>
        <dbReference type="ARBA" id="ARBA00022989"/>
    </source>
</evidence>
<keyword evidence="5" id="KW-1133">Transmembrane helix</keyword>
<dbReference type="Gene3D" id="2.60.40.10">
    <property type="entry name" value="Immunoglobulins"/>
    <property type="match status" value="2"/>
</dbReference>
<keyword evidence="2" id="KW-0812">Transmembrane</keyword>
<keyword evidence="4" id="KW-0067">ATP-binding</keyword>
<evidence type="ECO:0000256" key="4">
    <source>
        <dbReference type="ARBA" id="ARBA00022840"/>
    </source>
</evidence>
<dbReference type="PROSITE" id="PS50853">
    <property type="entry name" value="FN3"/>
    <property type="match status" value="2"/>
</dbReference>
<evidence type="ECO:0000313" key="9">
    <source>
        <dbReference type="EMBL" id="PIQ74937.1"/>
    </source>
</evidence>
<keyword evidence="6" id="KW-0472">Membrane</keyword>
<protein>
    <recommendedName>
        <fullName evidence="8">Fibronectin type-III domain-containing protein</fullName>
    </recommendedName>
</protein>
<dbReference type="PANTHER" id="PTHR46877">
    <property type="entry name" value="EPH RECEPTOR A5"/>
    <property type="match status" value="1"/>
</dbReference>
<dbReference type="GO" id="GO:0005524">
    <property type="term" value="F:ATP binding"/>
    <property type="evidence" value="ECO:0007669"/>
    <property type="project" value="UniProtKB-KW"/>
</dbReference>
<organism evidence="9 10">
    <name type="scientific">Candidatus Portnoybacteria bacterium CG11_big_fil_rev_8_21_14_0_20_40_15</name>
    <dbReference type="NCBI Taxonomy" id="1974817"/>
    <lineage>
        <taxon>Bacteria</taxon>
        <taxon>Candidatus Portnoyibacteriota</taxon>
    </lineage>
</organism>
<dbReference type="GO" id="GO:0005005">
    <property type="term" value="F:transmembrane-ephrin receptor activity"/>
    <property type="evidence" value="ECO:0007669"/>
    <property type="project" value="TreeGrafter"/>
</dbReference>
<feature type="domain" description="Fibronectin type-III" evidence="8">
    <location>
        <begin position="49"/>
        <end position="158"/>
    </location>
</feature>
<dbReference type="InterPro" id="IPR013783">
    <property type="entry name" value="Ig-like_fold"/>
</dbReference>
<evidence type="ECO:0000259" key="8">
    <source>
        <dbReference type="PROSITE" id="PS50853"/>
    </source>
</evidence>
<dbReference type="InterPro" id="IPR036116">
    <property type="entry name" value="FN3_sf"/>
</dbReference>